<feature type="domain" description="Major facilitator superfamily associated" evidence="7">
    <location>
        <begin position="114"/>
        <end position="614"/>
    </location>
</feature>
<comment type="caution">
    <text evidence="8">The sequence shown here is derived from an EMBL/GenBank/DDBJ whole genome shotgun (WGS) entry which is preliminary data.</text>
</comment>
<reference evidence="8" key="1">
    <citation type="submission" date="2021-02" db="EMBL/GenBank/DDBJ databases">
        <authorList>
            <person name="Nowell W R."/>
        </authorList>
    </citation>
    <scope>NUCLEOTIDE SEQUENCE</scope>
</reference>
<dbReference type="AlphaFoldDB" id="A0A814A820"/>
<dbReference type="Pfam" id="PF12832">
    <property type="entry name" value="MFS_1_like"/>
    <property type="match status" value="2"/>
</dbReference>
<feature type="transmembrane region" description="Helical" evidence="6">
    <location>
        <begin position="390"/>
        <end position="412"/>
    </location>
</feature>
<feature type="transmembrane region" description="Helical" evidence="6">
    <location>
        <begin position="324"/>
        <end position="354"/>
    </location>
</feature>
<feature type="transmembrane region" description="Helical" evidence="6">
    <location>
        <begin position="454"/>
        <end position="478"/>
    </location>
</feature>
<dbReference type="Gene3D" id="1.20.1250.20">
    <property type="entry name" value="MFS general substrate transporter like domains"/>
    <property type="match status" value="4"/>
</dbReference>
<comment type="similarity">
    <text evidence="2">Belongs to the major facilitator superfamily. MFSD6 family.</text>
</comment>
<feature type="transmembrane region" description="Helical" evidence="6">
    <location>
        <begin position="152"/>
        <end position="171"/>
    </location>
</feature>
<sequence length="622" mass="70075">MSKSSSSFIHRYYLILKAHYFFSYASFAAFGPIMNIILRSRGLSDVEISYINLAIPFSVFFTNPLVGFLADHTRRFRLIFNIALCLGTILFIIMFFLPSIKAYNIHGGLYQTDTRGLSDVEISYINLAIPFSVFFTNPLVGFLADHTRRFRLIFNIALCLGTILFIIMFFLPSIKAYNIHGGLYQTDTMECSLNFCANKQFATKCALKSQCGCIYQANCTSLTMRKNNADMNISDKSFNFNFTMNSTYVKQKHNNVSSTDDNEHSICEINYRVPIEKYTKDKILDSFDNEHVLSPSKSTKLARCDVKCSTDHLCHGSRFPRQTIYVLLYAFLIVIGLNLCANATTIGTSIGFAALHRSNLFGRQRVYGTMGFGLCAFIASRIYAHFKSDYVYIFMFVASSILTVIITSFVRIRSDKHNAEKSNQDDLSVIEELTETSVDENEEKPKTKNSPFKICAILPLLKNFDVMVFLTTTFLWGTSYGGMDPYLLLYIDEISPCVSHSIVGYMSLITSTVEVIALFVAHKLIKCFGTKISSILIFIAFIIRFTGYYFIRRPYLLLPLETMHFFNFGILYVLIAQQALEIAPSGLSGTLQAPSGLSGTLQGIVYGTSFGLGKISYDVFVG</sequence>
<feature type="domain" description="Major facilitator superfamily associated" evidence="7">
    <location>
        <begin position="13"/>
        <end position="103"/>
    </location>
</feature>
<feature type="transmembrane region" description="Helical" evidence="6">
    <location>
        <begin position="532"/>
        <end position="551"/>
    </location>
</feature>
<gene>
    <name evidence="8" type="ORF">VCS650_LOCUS9691</name>
</gene>
<dbReference type="InterPro" id="IPR051717">
    <property type="entry name" value="MFS_MFSD6"/>
</dbReference>
<dbReference type="PANTHER" id="PTHR16172:SF41">
    <property type="entry name" value="MAJOR FACILITATOR SUPERFAMILY DOMAIN-CONTAINING PROTEIN 6-LIKE"/>
    <property type="match status" value="1"/>
</dbReference>
<name>A0A814A820_9BILA</name>
<keyword evidence="4 6" id="KW-1133">Transmembrane helix</keyword>
<dbReference type="Proteomes" id="UP000663891">
    <property type="component" value="Unassembled WGS sequence"/>
</dbReference>
<evidence type="ECO:0000256" key="3">
    <source>
        <dbReference type="ARBA" id="ARBA00022692"/>
    </source>
</evidence>
<feature type="transmembrane region" description="Helical" evidence="6">
    <location>
        <begin position="21"/>
        <end position="38"/>
    </location>
</feature>
<evidence type="ECO:0000256" key="5">
    <source>
        <dbReference type="ARBA" id="ARBA00023136"/>
    </source>
</evidence>
<organism evidence="8 9">
    <name type="scientific">Adineta steineri</name>
    <dbReference type="NCBI Taxonomy" id="433720"/>
    <lineage>
        <taxon>Eukaryota</taxon>
        <taxon>Metazoa</taxon>
        <taxon>Spiralia</taxon>
        <taxon>Gnathifera</taxon>
        <taxon>Rotifera</taxon>
        <taxon>Eurotatoria</taxon>
        <taxon>Bdelloidea</taxon>
        <taxon>Adinetida</taxon>
        <taxon>Adinetidae</taxon>
        <taxon>Adineta</taxon>
    </lineage>
</organism>
<feature type="transmembrane region" description="Helical" evidence="6">
    <location>
        <begin position="50"/>
        <end position="70"/>
    </location>
</feature>
<comment type="subcellular location">
    <subcellularLocation>
        <location evidence="1">Membrane</location>
        <topology evidence="1">Multi-pass membrane protein</topology>
    </subcellularLocation>
</comment>
<dbReference type="OrthoDB" id="10029266at2759"/>
<evidence type="ECO:0000259" key="7">
    <source>
        <dbReference type="Pfam" id="PF12832"/>
    </source>
</evidence>
<feature type="transmembrane region" description="Helical" evidence="6">
    <location>
        <begin position="82"/>
        <end position="102"/>
    </location>
</feature>
<evidence type="ECO:0000313" key="8">
    <source>
        <dbReference type="EMBL" id="CAF0908198.1"/>
    </source>
</evidence>
<feature type="transmembrane region" description="Helical" evidence="6">
    <location>
        <begin position="122"/>
        <end position="140"/>
    </location>
</feature>
<dbReference type="InterPro" id="IPR024989">
    <property type="entry name" value="MFS_assoc_dom"/>
</dbReference>
<evidence type="ECO:0000256" key="2">
    <source>
        <dbReference type="ARBA" id="ARBA00005241"/>
    </source>
</evidence>
<evidence type="ECO:0000313" key="9">
    <source>
        <dbReference type="Proteomes" id="UP000663891"/>
    </source>
</evidence>
<dbReference type="EMBL" id="CAJNON010000068">
    <property type="protein sequence ID" value="CAF0908198.1"/>
    <property type="molecule type" value="Genomic_DNA"/>
</dbReference>
<keyword evidence="5 6" id="KW-0472">Membrane</keyword>
<dbReference type="PANTHER" id="PTHR16172">
    <property type="entry name" value="MAJOR FACILITATOR SUPERFAMILY DOMAIN-CONTAINING PROTEIN 6-LIKE"/>
    <property type="match status" value="1"/>
</dbReference>
<protein>
    <recommendedName>
        <fullName evidence="7">Major facilitator superfamily associated domain-containing protein</fullName>
    </recommendedName>
</protein>
<evidence type="ECO:0000256" key="4">
    <source>
        <dbReference type="ARBA" id="ARBA00022989"/>
    </source>
</evidence>
<evidence type="ECO:0000256" key="1">
    <source>
        <dbReference type="ARBA" id="ARBA00004141"/>
    </source>
</evidence>
<dbReference type="SUPFAM" id="SSF103473">
    <property type="entry name" value="MFS general substrate transporter"/>
    <property type="match status" value="3"/>
</dbReference>
<keyword evidence="3 6" id="KW-0812">Transmembrane</keyword>
<feature type="transmembrane region" description="Helical" evidence="6">
    <location>
        <begin position="366"/>
        <end position="384"/>
    </location>
</feature>
<dbReference type="GO" id="GO:0016020">
    <property type="term" value="C:membrane"/>
    <property type="evidence" value="ECO:0007669"/>
    <property type="project" value="UniProtKB-SubCell"/>
</dbReference>
<evidence type="ECO:0000256" key="6">
    <source>
        <dbReference type="SAM" id="Phobius"/>
    </source>
</evidence>
<proteinExistence type="inferred from homology"/>
<accession>A0A814A820</accession>
<feature type="transmembrane region" description="Helical" evidence="6">
    <location>
        <begin position="498"/>
        <end position="520"/>
    </location>
</feature>
<dbReference type="InterPro" id="IPR036259">
    <property type="entry name" value="MFS_trans_sf"/>
</dbReference>